<keyword evidence="6" id="KW-0811">Translocation</keyword>
<dbReference type="GO" id="GO:0044614">
    <property type="term" value="C:nuclear pore cytoplasmic filaments"/>
    <property type="evidence" value="ECO:0007669"/>
    <property type="project" value="TreeGrafter"/>
</dbReference>
<dbReference type="EMBL" id="JAHRHJ020000004">
    <property type="protein sequence ID" value="KAH9319548.1"/>
    <property type="molecule type" value="Genomic_DNA"/>
</dbReference>
<evidence type="ECO:0000256" key="8">
    <source>
        <dbReference type="ARBA" id="ARBA00023242"/>
    </source>
</evidence>
<evidence type="ECO:0000256" key="5">
    <source>
        <dbReference type="ARBA" id="ARBA00022927"/>
    </source>
</evidence>
<dbReference type="GO" id="GO:0006606">
    <property type="term" value="P:protein import into nucleus"/>
    <property type="evidence" value="ECO:0007669"/>
    <property type="project" value="TreeGrafter"/>
</dbReference>
<dbReference type="InterPro" id="IPR037665">
    <property type="entry name" value="Nucleoporin_S59-like"/>
</dbReference>
<reference evidence="10 11" key="1">
    <citation type="journal article" date="2021" name="Nat. Plants">
        <title>The Taxus genome provides insights into paclitaxel biosynthesis.</title>
        <authorList>
            <person name="Xiong X."/>
            <person name="Gou J."/>
            <person name="Liao Q."/>
            <person name="Li Y."/>
            <person name="Zhou Q."/>
            <person name="Bi G."/>
            <person name="Li C."/>
            <person name="Du R."/>
            <person name="Wang X."/>
            <person name="Sun T."/>
            <person name="Guo L."/>
            <person name="Liang H."/>
            <person name="Lu P."/>
            <person name="Wu Y."/>
            <person name="Zhang Z."/>
            <person name="Ro D.K."/>
            <person name="Shang Y."/>
            <person name="Huang S."/>
            <person name="Yan J."/>
        </authorList>
    </citation>
    <scope>NUCLEOTIDE SEQUENCE [LARGE SCALE GENOMIC DNA]</scope>
    <source>
        <strain evidence="10">Ta-2019</strain>
    </source>
</reference>
<evidence type="ECO:0000256" key="6">
    <source>
        <dbReference type="ARBA" id="ARBA00023010"/>
    </source>
</evidence>
<feature type="compositionally biased region" description="Low complexity" evidence="9">
    <location>
        <begin position="228"/>
        <end position="251"/>
    </location>
</feature>
<protein>
    <submittedName>
        <fullName evidence="10">Uncharacterized protein</fullName>
    </submittedName>
</protein>
<keyword evidence="4" id="KW-0509">mRNA transport</keyword>
<dbReference type="FunFam" id="1.10.10.2360:FF:000001">
    <property type="entry name" value="Nuclear pore complex protein Nup98-Nup96"/>
    <property type="match status" value="1"/>
</dbReference>
<keyword evidence="7" id="KW-0906">Nuclear pore complex</keyword>
<keyword evidence="3" id="KW-0813">Transport</keyword>
<comment type="caution">
    <text evidence="10">The sequence shown here is derived from an EMBL/GenBank/DDBJ whole genome shotgun (WGS) entry which is preliminary data.</text>
</comment>
<gene>
    <name evidence="10" type="ORF">KI387_021317</name>
</gene>
<feature type="non-terminal residue" evidence="10">
    <location>
        <position position="1"/>
    </location>
</feature>
<dbReference type="GO" id="GO:0017056">
    <property type="term" value="F:structural constituent of nuclear pore"/>
    <property type="evidence" value="ECO:0007669"/>
    <property type="project" value="TreeGrafter"/>
</dbReference>
<evidence type="ECO:0000256" key="3">
    <source>
        <dbReference type="ARBA" id="ARBA00022448"/>
    </source>
</evidence>
<dbReference type="GO" id="GO:0000973">
    <property type="term" value="P:post-transcriptional tethering of RNA polymerase II gene DNA at nuclear periphery"/>
    <property type="evidence" value="ECO:0007669"/>
    <property type="project" value="TreeGrafter"/>
</dbReference>
<dbReference type="GO" id="GO:0006405">
    <property type="term" value="P:RNA export from nucleus"/>
    <property type="evidence" value="ECO:0007669"/>
    <property type="project" value="TreeGrafter"/>
</dbReference>
<proteinExistence type="inferred from homology"/>
<evidence type="ECO:0000256" key="4">
    <source>
        <dbReference type="ARBA" id="ARBA00022816"/>
    </source>
</evidence>
<comment type="subcellular location">
    <subcellularLocation>
        <location evidence="1">Nucleus</location>
        <location evidence="1">Nuclear pore complex</location>
    </subcellularLocation>
</comment>
<dbReference type="PANTHER" id="PTHR23198:SF6">
    <property type="entry name" value="NUCLEAR PORE COMPLEX PROTEIN NUP98-NUP96"/>
    <property type="match status" value="1"/>
</dbReference>
<keyword evidence="8" id="KW-0539">Nucleus</keyword>
<organism evidence="10 11">
    <name type="scientific">Taxus chinensis</name>
    <name type="common">Chinese yew</name>
    <name type="synonym">Taxus wallichiana var. chinensis</name>
    <dbReference type="NCBI Taxonomy" id="29808"/>
    <lineage>
        <taxon>Eukaryota</taxon>
        <taxon>Viridiplantae</taxon>
        <taxon>Streptophyta</taxon>
        <taxon>Embryophyta</taxon>
        <taxon>Tracheophyta</taxon>
        <taxon>Spermatophyta</taxon>
        <taxon>Pinopsida</taxon>
        <taxon>Pinidae</taxon>
        <taxon>Conifers II</taxon>
        <taxon>Cupressales</taxon>
        <taxon>Taxaceae</taxon>
        <taxon>Taxus</taxon>
    </lineage>
</organism>
<evidence type="ECO:0000256" key="2">
    <source>
        <dbReference type="ARBA" id="ARBA00008926"/>
    </source>
</evidence>
<accession>A0AA38LC10</accession>
<evidence type="ECO:0000256" key="1">
    <source>
        <dbReference type="ARBA" id="ARBA00004567"/>
    </source>
</evidence>
<feature type="non-terminal residue" evidence="10">
    <location>
        <position position="583"/>
    </location>
</feature>
<dbReference type="Gene3D" id="1.10.10.2360">
    <property type="match status" value="1"/>
</dbReference>
<sequence length="583" mass="58881">SMLVIGTTSISDCRISTFGQKPLFGEFGTPSPAKLSPAGSIFGETRTALLGQPFVTISTSACGSTLTPAFRGTTPVSGAINVLSYGAPCTPATGTSRNPAIGIGSTPVSGQPNAAFGGTSTPTFGNSRTFGSTACPFGSQIPAIGFGQTPFSRPRGSCRLATYRTTYETDNSLAGQAPENFISISTMPQYKNESHEELRWEDYQLGNKGCNISFHAALPFGHPTPPLGKSTSGKKSSFGGFGSPGPTQFSPRSTQVAFRTPSFGAAIPPAFGADSTSAFHSTTTPAFGSTLTPAFAFGTQPFGPAILSAFGAASTSAFGSTLIPAFGSTSTPVFDTTTTSFDVTNVPAFGAPSTSASMASSIPSLEFFISPFGATSATTFAGSSSGSTSCQTEPTSRTQLFGAAVQPAFSFSATSIPAFGSPYTIGTTTSFGATNVPGFSAPSTSSTEASSIPSFNFFSTPAFGATSATTFASNPSCQTEPAFWTKPFGAAVQPAFSATGIPPFGCPYIPGIGTATTSFGATNLLAFGATNLPAFVAPSTAASEASSIHSFELCGPPNTMFAATSAPTFGSNGSPFGCQSSAS</sequence>
<dbReference type="GO" id="GO:0034398">
    <property type="term" value="P:telomere tethering at nuclear periphery"/>
    <property type="evidence" value="ECO:0007669"/>
    <property type="project" value="TreeGrafter"/>
</dbReference>
<dbReference type="PANTHER" id="PTHR23198">
    <property type="entry name" value="NUCLEOPORIN"/>
    <property type="match status" value="1"/>
</dbReference>
<comment type="similarity">
    <text evidence="2">Belongs to the nucleoporin GLFG family.</text>
</comment>
<dbReference type="AlphaFoldDB" id="A0AA38LC10"/>
<keyword evidence="5" id="KW-0653">Protein transport</keyword>
<evidence type="ECO:0000256" key="9">
    <source>
        <dbReference type="SAM" id="MobiDB-lite"/>
    </source>
</evidence>
<dbReference type="OMA" id="NAPCVFE"/>
<keyword evidence="11" id="KW-1185">Reference proteome</keyword>
<dbReference type="GO" id="GO:0003723">
    <property type="term" value="F:RNA binding"/>
    <property type="evidence" value="ECO:0007669"/>
    <property type="project" value="TreeGrafter"/>
</dbReference>
<dbReference type="Proteomes" id="UP000824469">
    <property type="component" value="Unassembled WGS sequence"/>
</dbReference>
<evidence type="ECO:0000256" key="7">
    <source>
        <dbReference type="ARBA" id="ARBA00023132"/>
    </source>
</evidence>
<feature type="region of interest" description="Disordered" evidence="9">
    <location>
        <begin position="223"/>
        <end position="253"/>
    </location>
</feature>
<evidence type="ECO:0000313" key="11">
    <source>
        <dbReference type="Proteomes" id="UP000824469"/>
    </source>
</evidence>
<dbReference type="GO" id="GO:0051028">
    <property type="term" value="P:mRNA transport"/>
    <property type="evidence" value="ECO:0007669"/>
    <property type="project" value="UniProtKB-KW"/>
</dbReference>
<name>A0AA38LC10_TAXCH</name>
<evidence type="ECO:0000313" key="10">
    <source>
        <dbReference type="EMBL" id="KAH9319548.1"/>
    </source>
</evidence>
<dbReference type="GO" id="GO:0008139">
    <property type="term" value="F:nuclear localization sequence binding"/>
    <property type="evidence" value="ECO:0007669"/>
    <property type="project" value="TreeGrafter"/>
</dbReference>